<evidence type="ECO:0000259" key="4">
    <source>
        <dbReference type="Pfam" id="PF20732"/>
    </source>
</evidence>
<dbReference type="Gene3D" id="3.40.50.12170">
    <property type="entry name" value="Uncharacterised protein PF07075, DUF1343"/>
    <property type="match status" value="1"/>
</dbReference>
<dbReference type="Gene3D" id="3.90.1150.140">
    <property type="match status" value="1"/>
</dbReference>
<feature type="domain" description="Peptidoglycan beta-N-acetylmuramidase NamZ N-terminal" evidence="3">
    <location>
        <begin position="77"/>
        <end position="283"/>
    </location>
</feature>
<dbReference type="InterPro" id="IPR006311">
    <property type="entry name" value="TAT_signal"/>
</dbReference>
<evidence type="ECO:0000259" key="3">
    <source>
        <dbReference type="Pfam" id="PF07075"/>
    </source>
</evidence>
<feature type="domain" description="Peptidoglycan beta-N-acetylmuramidase NamZ C-terminal" evidence="4">
    <location>
        <begin position="287"/>
        <end position="438"/>
    </location>
</feature>
<reference evidence="5 6" key="1">
    <citation type="journal article" date="2019" name="Int. J. Syst. Evol. Microbiol.">
        <title>The Global Catalogue of Microorganisms (GCM) 10K type strain sequencing project: providing services to taxonomists for standard genome sequencing and annotation.</title>
        <authorList>
            <consortium name="The Broad Institute Genomics Platform"/>
            <consortium name="The Broad Institute Genome Sequencing Center for Infectious Disease"/>
            <person name="Wu L."/>
            <person name="Ma J."/>
        </authorList>
    </citation>
    <scope>NUCLEOTIDE SEQUENCE [LARGE SCALE GENOMIC DNA]</scope>
    <source>
        <strain evidence="5 6">JCM 13023</strain>
    </source>
</reference>
<dbReference type="PIRSF" id="PIRSF016719">
    <property type="entry name" value="UCP016719"/>
    <property type="match status" value="1"/>
</dbReference>
<protein>
    <submittedName>
        <fullName evidence="5">DUF1343 domain-containing protein</fullName>
    </submittedName>
</protein>
<evidence type="ECO:0000256" key="1">
    <source>
        <dbReference type="SAM" id="MobiDB-lite"/>
    </source>
</evidence>
<proteinExistence type="predicted"/>
<dbReference type="EMBL" id="BAAALN010000005">
    <property type="protein sequence ID" value="GAA1238206.1"/>
    <property type="molecule type" value="Genomic_DNA"/>
</dbReference>
<dbReference type="InterPro" id="IPR048502">
    <property type="entry name" value="NamZ_N"/>
</dbReference>
<feature type="chain" id="PRO_5046571265" evidence="2">
    <location>
        <begin position="29"/>
        <end position="439"/>
    </location>
</feature>
<comment type="caution">
    <text evidence="5">The sequence shown here is derived from an EMBL/GenBank/DDBJ whole genome shotgun (WGS) entry which is preliminary data.</text>
</comment>
<dbReference type="Pfam" id="PF20732">
    <property type="entry name" value="NamZ_C"/>
    <property type="match status" value="1"/>
</dbReference>
<dbReference type="Pfam" id="PF07075">
    <property type="entry name" value="NamZ_N"/>
    <property type="match status" value="1"/>
</dbReference>
<keyword evidence="6" id="KW-1185">Reference proteome</keyword>
<dbReference type="InterPro" id="IPR048503">
    <property type="entry name" value="NamZ_C"/>
</dbReference>
<dbReference type="RefSeq" id="WP_253862982.1">
    <property type="nucleotide sequence ID" value="NZ_BAAALN010000005.1"/>
</dbReference>
<evidence type="ECO:0000313" key="5">
    <source>
        <dbReference type="EMBL" id="GAA1238206.1"/>
    </source>
</evidence>
<feature type="signal peptide" evidence="2">
    <location>
        <begin position="1"/>
        <end position="28"/>
    </location>
</feature>
<keyword evidence="2" id="KW-0732">Signal</keyword>
<name>A0ABN1W6S6_9PSEU</name>
<accession>A0ABN1W6S6</accession>
<dbReference type="PANTHER" id="PTHR42915:SF1">
    <property type="entry name" value="PEPTIDOGLYCAN BETA-N-ACETYLMURAMIDASE NAMZ"/>
    <property type="match status" value="1"/>
</dbReference>
<gene>
    <name evidence="5" type="ORF">GCM10009676_23480</name>
</gene>
<dbReference type="PANTHER" id="PTHR42915">
    <property type="entry name" value="HYPOTHETICAL 460 KDA PROTEIN IN FEUA-SIGW INTERGENIC REGION [PRECURSOR]"/>
    <property type="match status" value="1"/>
</dbReference>
<feature type="region of interest" description="Disordered" evidence="1">
    <location>
        <begin position="24"/>
        <end position="59"/>
    </location>
</feature>
<dbReference type="PROSITE" id="PS51318">
    <property type="entry name" value="TAT"/>
    <property type="match status" value="1"/>
</dbReference>
<organism evidence="5 6">
    <name type="scientific">Prauserella halophila</name>
    <dbReference type="NCBI Taxonomy" id="185641"/>
    <lineage>
        <taxon>Bacteria</taxon>
        <taxon>Bacillati</taxon>
        <taxon>Actinomycetota</taxon>
        <taxon>Actinomycetes</taxon>
        <taxon>Pseudonocardiales</taxon>
        <taxon>Pseudonocardiaceae</taxon>
        <taxon>Prauserella</taxon>
    </lineage>
</organism>
<feature type="compositionally biased region" description="Low complexity" evidence="1">
    <location>
        <begin position="34"/>
        <end position="46"/>
    </location>
</feature>
<sequence length="439" mass="47098">MPLNRRTFLSASALATPLLTSGSQLASAAPRPGTAADSTAADSTGPPGSGPVPGRDVRPGADVLADDGWKRLAGRKVGVLSNPTGVLVSGDHIVDSLIAAGVRPVAAFGPEHGFRGSAQAGGSEGDYEDPRTGIPVYDAYGATIDELARMYRKSGVDTVVFDIADVGSRFYTYIWAMYEGMVAAGRVGVEFVVLDRPNPVGGSAFGPMLDPKFSSGVGLKPIVQQHGMTAGELARFFNGEFLPDDGGKLDNLDVVEIHGWKRDRLFAQTDLVWTPPSPNMPTPTTALAYPGTCLFEGTAFSEGRGTTSPFEIMGAPGVDWRWREALQEQNLPGVSFRETYFVPTFGKFTGEQCGGVQLNITDPHAFEPIRTGIAMIVTAKQVHPELFGWREDNFIDKLFGSDRLRTMVNAGAGTGEIIGSWSDELAGFRRNRDQYLIYR</sequence>
<dbReference type="InterPro" id="IPR008302">
    <property type="entry name" value="NamZ"/>
</dbReference>
<evidence type="ECO:0000256" key="2">
    <source>
        <dbReference type="SAM" id="SignalP"/>
    </source>
</evidence>
<evidence type="ECO:0000313" key="6">
    <source>
        <dbReference type="Proteomes" id="UP001500653"/>
    </source>
</evidence>
<dbReference type="Proteomes" id="UP001500653">
    <property type="component" value="Unassembled WGS sequence"/>
</dbReference>